<keyword evidence="4" id="KW-1185">Reference proteome</keyword>
<comment type="caution">
    <text evidence="3">The sequence shown here is derived from an EMBL/GenBank/DDBJ whole genome shotgun (WGS) entry which is preliminary data.</text>
</comment>
<protein>
    <submittedName>
        <fullName evidence="3">Uncharacterized protein</fullName>
    </submittedName>
</protein>
<gene>
    <name evidence="3" type="ORF">LZ012_11365</name>
</gene>
<reference evidence="3" key="1">
    <citation type="submission" date="2022-01" db="EMBL/GenBank/DDBJ databases">
        <authorList>
            <person name="Jo J.-H."/>
            <person name="Im W.-T."/>
        </authorList>
    </citation>
    <scope>NUCLEOTIDE SEQUENCE</scope>
    <source>
        <strain evidence="3">XY25</strain>
    </source>
</reference>
<keyword evidence="1" id="KW-1133">Transmembrane helix</keyword>
<proteinExistence type="predicted"/>
<dbReference type="Proteomes" id="UP001165384">
    <property type="component" value="Unassembled WGS sequence"/>
</dbReference>
<feature type="chain" id="PRO_5045601560" evidence="2">
    <location>
        <begin position="18"/>
        <end position="162"/>
    </location>
</feature>
<evidence type="ECO:0000256" key="1">
    <source>
        <dbReference type="SAM" id="Phobius"/>
    </source>
</evidence>
<accession>A0ABS9K327</accession>
<evidence type="ECO:0000256" key="2">
    <source>
        <dbReference type="SAM" id="SignalP"/>
    </source>
</evidence>
<feature type="signal peptide" evidence="2">
    <location>
        <begin position="1"/>
        <end position="17"/>
    </location>
</feature>
<dbReference type="EMBL" id="JAKLTN010000002">
    <property type="protein sequence ID" value="MCG2577591.1"/>
    <property type="molecule type" value="Genomic_DNA"/>
</dbReference>
<evidence type="ECO:0000313" key="3">
    <source>
        <dbReference type="EMBL" id="MCG2577591.1"/>
    </source>
</evidence>
<keyword evidence="1" id="KW-0812">Transmembrane</keyword>
<dbReference type="Gene3D" id="1.20.5.340">
    <property type="match status" value="1"/>
</dbReference>
<evidence type="ECO:0000313" key="4">
    <source>
        <dbReference type="Proteomes" id="UP001165384"/>
    </source>
</evidence>
<organism evidence="3 4">
    <name type="scientific">Dechloromonas hankyongensis</name>
    <dbReference type="NCBI Taxonomy" id="2908002"/>
    <lineage>
        <taxon>Bacteria</taxon>
        <taxon>Pseudomonadati</taxon>
        <taxon>Pseudomonadota</taxon>
        <taxon>Betaproteobacteria</taxon>
        <taxon>Rhodocyclales</taxon>
        <taxon>Azonexaceae</taxon>
        <taxon>Dechloromonas</taxon>
    </lineage>
</organism>
<keyword evidence="1" id="KW-0472">Membrane</keyword>
<keyword evidence="2" id="KW-0732">Signal</keyword>
<name>A0ABS9K327_9RHOO</name>
<dbReference type="RefSeq" id="WP_275710854.1">
    <property type="nucleotide sequence ID" value="NZ_JAKLTN010000002.1"/>
</dbReference>
<feature type="transmembrane region" description="Helical" evidence="1">
    <location>
        <begin position="136"/>
        <end position="157"/>
    </location>
</feature>
<sequence length="162" mass="16435">MRLLILALFLLAGTAKAATVTLSAGYTATVSDFGCQTVVAAFLSTYAASSGDCSYQAAGPGTAIVFRNASGTALGTPTVSTVSGWVVPPTNGALQTQVNTLSTTVSGINTRVTSLESNVSGLETNFGWDSVAFDTAANGGFLVFVTGLAIGLVISVVRKMRI</sequence>